<dbReference type="GO" id="GO:0015297">
    <property type="term" value="F:antiporter activity"/>
    <property type="evidence" value="ECO:0007669"/>
    <property type="project" value="UniProtKB-KW"/>
</dbReference>
<accession>A0A0L9VSU6</accession>
<keyword evidence="3" id="KW-0813">Transport</keyword>
<evidence type="ECO:0000256" key="3">
    <source>
        <dbReference type="ARBA" id="ARBA00022448"/>
    </source>
</evidence>
<evidence type="ECO:0000256" key="2">
    <source>
        <dbReference type="ARBA" id="ARBA00008349"/>
    </source>
</evidence>
<protein>
    <submittedName>
        <fullName evidence="8">Uncharacterized protein</fullName>
    </submittedName>
</protein>
<evidence type="ECO:0000256" key="1">
    <source>
        <dbReference type="ARBA" id="ARBA00004141"/>
    </source>
</evidence>
<dbReference type="Proteomes" id="UP000053144">
    <property type="component" value="Chromosome 11"/>
</dbReference>
<evidence type="ECO:0000256" key="6">
    <source>
        <dbReference type="ARBA" id="ARBA00022989"/>
    </source>
</evidence>
<dbReference type="InterPro" id="IPR013657">
    <property type="entry name" value="SCL35B1-4/HUT1"/>
</dbReference>
<keyword evidence="6" id="KW-1133">Transmembrane helix</keyword>
<dbReference type="STRING" id="3914.A0A0L9VSU6"/>
<reference evidence="9" key="1">
    <citation type="journal article" date="2015" name="Proc. Natl. Acad. Sci. U.S.A.">
        <title>Genome sequencing of adzuki bean (Vigna angularis) provides insight into high starch and low fat accumulation and domestication.</title>
        <authorList>
            <person name="Yang K."/>
            <person name="Tian Z."/>
            <person name="Chen C."/>
            <person name="Luo L."/>
            <person name="Zhao B."/>
            <person name="Wang Z."/>
            <person name="Yu L."/>
            <person name="Li Y."/>
            <person name="Sun Y."/>
            <person name="Li W."/>
            <person name="Chen Y."/>
            <person name="Li Y."/>
            <person name="Zhang Y."/>
            <person name="Ai D."/>
            <person name="Zhao J."/>
            <person name="Shang C."/>
            <person name="Ma Y."/>
            <person name="Wu B."/>
            <person name="Wang M."/>
            <person name="Gao L."/>
            <person name="Sun D."/>
            <person name="Zhang P."/>
            <person name="Guo F."/>
            <person name="Wang W."/>
            <person name="Li Y."/>
            <person name="Wang J."/>
            <person name="Varshney R.K."/>
            <person name="Wang J."/>
            <person name="Ling H.Q."/>
            <person name="Wan P."/>
        </authorList>
    </citation>
    <scope>NUCLEOTIDE SEQUENCE</scope>
    <source>
        <strain evidence="9">cv. Jingnong 6</strain>
    </source>
</reference>
<name>A0A0L9VSU6_PHAAN</name>
<proteinExistence type="inferred from homology"/>
<comment type="similarity">
    <text evidence="2">Belongs to the nucleotide-sugar transporter family. UDP-galactose:UMP antiporter (TC 2.A.7.11) subfamily.</text>
</comment>
<dbReference type="GO" id="GO:0016020">
    <property type="term" value="C:membrane"/>
    <property type="evidence" value="ECO:0007669"/>
    <property type="project" value="UniProtKB-SubCell"/>
</dbReference>
<keyword evidence="5" id="KW-0812">Transmembrane</keyword>
<dbReference type="EMBL" id="CM003381">
    <property type="protein sequence ID" value="KOM58151.1"/>
    <property type="molecule type" value="Genomic_DNA"/>
</dbReference>
<dbReference type="AlphaFoldDB" id="A0A0L9VSU6"/>
<evidence type="ECO:0000256" key="4">
    <source>
        <dbReference type="ARBA" id="ARBA00022449"/>
    </source>
</evidence>
<gene>
    <name evidence="8" type="ORF">LR48_Vigan11g118500</name>
</gene>
<dbReference type="Pfam" id="PF08449">
    <property type="entry name" value="UAA"/>
    <property type="match status" value="1"/>
</dbReference>
<evidence type="ECO:0000313" key="8">
    <source>
        <dbReference type="EMBL" id="KOM58151.1"/>
    </source>
</evidence>
<keyword evidence="4" id="KW-0050">Antiport</keyword>
<evidence type="ECO:0000313" key="9">
    <source>
        <dbReference type="Proteomes" id="UP000053144"/>
    </source>
</evidence>
<sequence>MYLCLIYLQGFTSKQMVNSWKTYVKLLAVLMGSHGLTKSSLAFLNYPAYIMFKSTKERPDYFKSQEFIHLDNSSRSFEEL</sequence>
<evidence type="ECO:0000256" key="7">
    <source>
        <dbReference type="ARBA" id="ARBA00023136"/>
    </source>
</evidence>
<dbReference type="Gramene" id="KOM58151">
    <property type="protein sequence ID" value="KOM58151"/>
    <property type="gene ID" value="LR48_Vigan11g118500"/>
</dbReference>
<dbReference type="OMA" id="NYPAYIM"/>
<keyword evidence="7" id="KW-0472">Membrane</keyword>
<evidence type="ECO:0000256" key="5">
    <source>
        <dbReference type="ARBA" id="ARBA00022692"/>
    </source>
</evidence>
<comment type="subcellular location">
    <subcellularLocation>
        <location evidence="1">Membrane</location>
        <topology evidence="1">Multi-pass membrane protein</topology>
    </subcellularLocation>
</comment>
<organism evidence="8 9">
    <name type="scientific">Phaseolus angularis</name>
    <name type="common">Azuki bean</name>
    <name type="synonym">Vigna angularis</name>
    <dbReference type="NCBI Taxonomy" id="3914"/>
    <lineage>
        <taxon>Eukaryota</taxon>
        <taxon>Viridiplantae</taxon>
        <taxon>Streptophyta</taxon>
        <taxon>Embryophyta</taxon>
        <taxon>Tracheophyta</taxon>
        <taxon>Spermatophyta</taxon>
        <taxon>Magnoliopsida</taxon>
        <taxon>eudicotyledons</taxon>
        <taxon>Gunneridae</taxon>
        <taxon>Pentapetalae</taxon>
        <taxon>rosids</taxon>
        <taxon>fabids</taxon>
        <taxon>Fabales</taxon>
        <taxon>Fabaceae</taxon>
        <taxon>Papilionoideae</taxon>
        <taxon>50 kb inversion clade</taxon>
        <taxon>NPAAA clade</taxon>
        <taxon>indigoferoid/millettioid clade</taxon>
        <taxon>Phaseoleae</taxon>
        <taxon>Vigna</taxon>
    </lineage>
</organism>